<proteinExistence type="predicted"/>
<name>A0A517VUZ0_9PLAN</name>
<dbReference type="Proteomes" id="UP000318704">
    <property type="component" value="Chromosome"/>
</dbReference>
<dbReference type="EMBL" id="CP037920">
    <property type="protein sequence ID" value="QDT96808.1"/>
    <property type="molecule type" value="Genomic_DNA"/>
</dbReference>
<reference evidence="2 3" key="1">
    <citation type="submission" date="2019-03" db="EMBL/GenBank/DDBJ databases">
        <title>Deep-cultivation of Planctomycetes and their phenomic and genomic characterization uncovers novel biology.</title>
        <authorList>
            <person name="Wiegand S."/>
            <person name="Jogler M."/>
            <person name="Boedeker C."/>
            <person name="Pinto D."/>
            <person name="Vollmers J."/>
            <person name="Rivas-Marin E."/>
            <person name="Kohn T."/>
            <person name="Peeters S.H."/>
            <person name="Heuer A."/>
            <person name="Rast P."/>
            <person name="Oberbeckmann S."/>
            <person name="Bunk B."/>
            <person name="Jeske O."/>
            <person name="Meyerdierks A."/>
            <person name="Storesund J.E."/>
            <person name="Kallscheuer N."/>
            <person name="Luecker S."/>
            <person name="Lage O.M."/>
            <person name="Pohl T."/>
            <person name="Merkel B.J."/>
            <person name="Hornburger P."/>
            <person name="Mueller R.-W."/>
            <person name="Bruemmer F."/>
            <person name="Labrenz M."/>
            <person name="Spormann A.M."/>
            <person name="Op den Camp H."/>
            <person name="Overmann J."/>
            <person name="Amann R."/>
            <person name="Jetten M.S.M."/>
            <person name="Mascher T."/>
            <person name="Medema M.H."/>
            <person name="Devos D.P."/>
            <person name="Kaster A.-K."/>
            <person name="Ovreas L."/>
            <person name="Rohde M."/>
            <person name="Galperin M.Y."/>
            <person name="Jogler C."/>
        </authorList>
    </citation>
    <scope>NUCLEOTIDE SEQUENCE [LARGE SCALE GENOMIC DNA]</scope>
    <source>
        <strain evidence="2 3">V144</strain>
    </source>
</reference>
<dbReference type="KEGG" id="gaw:V144x_22660"/>
<feature type="domain" description="AB hydrolase-1" evidence="1">
    <location>
        <begin position="15"/>
        <end position="239"/>
    </location>
</feature>
<sequence>MLYINNHGNTGDVPILFLHGGGYAGDMWNDIINAMPGFNSIVVDLPGHGKSREVPLTTLADAADAVVETLSTNWNGLGPINMVGLSFGSYVGINLIIRFPHLVSSAFLSGFAVDQIPNGWWLRVMGTVISPIATQRWFRRLSEQSMNIPKGNAMDCWRDGPKTTPSTLRRILQEVTRFELSEEILESISTRILAVAGSQEHPAILQSLSTLQSSLSNGMSGIAPDLGHAWPAEAPDLFVSCVRSWIIRQEFPTGLTKLET</sequence>
<dbReference type="InterPro" id="IPR000073">
    <property type="entry name" value="AB_hydrolase_1"/>
</dbReference>
<dbReference type="InterPro" id="IPR029058">
    <property type="entry name" value="AB_hydrolase_fold"/>
</dbReference>
<protein>
    <submittedName>
        <fullName evidence="2">2-succinyl-6-hydroxy-2, 4-cyclohexadiene-1-carboxylate synthase</fullName>
    </submittedName>
</protein>
<evidence type="ECO:0000259" key="1">
    <source>
        <dbReference type="Pfam" id="PF12697"/>
    </source>
</evidence>
<dbReference type="Gene3D" id="3.40.50.1820">
    <property type="entry name" value="alpha/beta hydrolase"/>
    <property type="match status" value="1"/>
</dbReference>
<dbReference type="InterPro" id="IPR050266">
    <property type="entry name" value="AB_hydrolase_sf"/>
</dbReference>
<dbReference type="RefSeq" id="WP_144985208.1">
    <property type="nucleotide sequence ID" value="NZ_CP037920.1"/>
</dbReference>
<dbReference type="PANTHER" id="PTHR43798">
    <property type="entry name" value="MONOACYLGLYCEROL LIPASE"/>
    <property type="match status" value="1"/>
</dbReference>
<organism evidence="2 3">
    <name type="scientific">Gimesia aquarii</name>
    <dbReference type="NCBI Taxonomy" id="2527964"/>
    <lineage>
        <taxon>Bacteria</taxon>
        <taxon>Pseudomonadati</taxon>
        <taxon>Planctomycetota</taxon>
        <taxon>Planctomycetia</taxon>
        <taxon>Planctomycetales</taxon>
        <taxon>Planctomycetaceae</taxon>
        <taxon>Gimesia</taxon>
    </lineage>
</organism>
<dbReference type="Pfam" id="PF12697">
    <property type="entry name" value="Abhydrolase_6"/>
    <property type="match status" value="1"/>
</dbReference>
<dbReference type="AlphaFoldDB" id="A0A517VUZ0"/>
<dbReference type="SUPFAM" id="SSF53474">
    <property type="entry name" value="alpha/beta-Hydrolases"/>
    <property type="match status" value="1"/>
</dbReference>
<evidence type="ECO:0000313" key="2">
    <source>
        <dbReference type="EMBL" id="QDT96808.1"/>
    </source>
</evidence>
<evidence type="ECO:0000313" key="3">
    <source>
        <dbReference type="Proteomes" id="UP000318704"/>
    </source>
</evidence>
<accession>A0A517VUZ0</accession>
<gene>
    <name evidence="2" type="ORF">V144x_22660</name>
</gene>